<reference evidence="2" key="1">
    <citation type="submission" date="2013-06" db="EMBL/GenBank/DDBJ databases">
        <title>Complete Genome Sequence of Hyperthermophilic Palaeococcus pacificus DY20341T, Isolated from a Deep-Sea Hydrothermal Sediments.</title>
        <authorList>
            <person name="Zeng X."/>
            <person name="Shao Z."/>
        </authorList>
    </citation>
    <scope>NUCLEOTIDE SEQUENCE [LARGE SCALE GENOMIC DNA]</scope>
    <source>
        <strain evidence="2">DY20341</strain>
    </source>
</reference>
<proteinExistence type="predicted"/>
<dbReference type="KEGG" id="ppac:PAP_08010"/>
<name>A0A075LV28_9EURY</name>
<dbReference type="HOGENOM" id="CLU_059142_0_0_2"/>
<evidence type="ECO:0000313" key="2">
    <source>
        <dbReference type="Proteomes" id="UP000027981"/>
    </source>
</evidence>
<gene>
    <name evidence="1" type="ORF">PAP_08010</name>
</gene>
<dbReference type="Proteomes" id="UP000027981">
    <property type="component" value="Chromosome"/>
</dbReference>
<protein>
    <submittedName>
        <fullName evidence="1">Uncharacterized protein</fullName>
    </submittedName>
</protein>
<reference evidence="1 2" key="2">
    <citation type="journal article" date="2015" name="Genome Announc.">
        <title>Complete Genome Sequence of Hyperthermophilic Piezophilic Archaeon Palaeococcus pacificus DY20341T, Isolated from Deep-Sea Hydrothermal Sediments.</title>
        <authorList>
            <person name="Zeng X."/>
            <person name="Jebbar M."/>
            <person name="Shao Z."/>
        </authorList>
    </citation>
    <scope>NUCLEOTIDE SEQUENCE [LARGE SCALE GENOMIC DNA]</scope>
    <source>
        <strain evidence="1 2">DY20341</strain>
    </source>
</reference>
<dbReference type="eggNOG" id="arCOG05771">
    <property type="taxonomic scope" value="Archaea"/>
</dbReference>
<evidence type="ECO:0000313" key="1">
    <source>
        <dbReference type="EMBL" id="AIF69991.1"/>
    </source>
</evidence>
<keyword evidence="2" id="KW-1185">Reference proteome</keyword>
<sequence length="399" mass="46742">MINSEILVPQERYDSLVFIGIGSGEKIEFIKVYAEDKNKAIDLLNLFFYEQGIHPMDFLVVDQGFEDVSHKEIISTKTEEELSAYLSRMGLKLISNGVLYLQGKDSIYQLTAISKELYAKIKKQKGAKNGDAKKELKEIAPYFDLKSIPKEEVPEEYIKLFASLNLMQDVLIINEAEIDVEKVLKESIRGQVLIPRQIEIEEELLIRIFDREYHSEVASAVDQILVKTPMVYWDYYVDSISDFKFKKIEERIFSAPIFLKATKGFLILSDPPRELVKKLKRIKKRGYVKFRFRNKYHKIPVNFTLIVETTENPHHLNLNFPITLKLPKLDENTWSKLIKEEFGFDLNIADIRRIPRENRTMTAFKNLKILHRKLKEMYPEKDELELLRETIDIMIGEVK</sequence>
<dbReference type="STRING" id="1343739.PAP_08010"/>
<accession>A0A075LV28</accession>
<dbReference type="AlphaFoldDB" id="A0A075LV28"/>
<dbReference type="EMBL" id="CP006019">
    <property type="protein sequence ID" value="AIF69991.1"/>
    <property type="molecule type" value="Genomic_DNA"/>
</dbReference>
<organism evidence="1 2">
    <name type="scientific">Palaeococcus pacificus DY20341</name>
    <dbReference type="NCBI Taxonomy" id="1343739"/>
    <lineage>
        <taxon>Archaea</taxon>
        <taxon>Methanobacteriati</taxon>
        <taxon>Methanobacteriota</taxon>
        <taxon>Thermococci</taxon>
        <taxon>Thermococcales</taxon>
        <taxon>Thermococcaceae</taxon>
        <taxon>Palaeococcus</taxon>
    </lineage>
</organism>